<dbReference type="AlphaFoldDB" id="S8C6Y6"/>
<gene>
    <name evidence="1" type="ORF">M569_12252</name>
</gene>
<comment type="caution">
    <text evidence="1">The sequence shown here is derived from an EMBL/GenBank/DDBJ whole genome shotgun (WGS) entry which is preliminary data.</text>
</comment>
<evidence type="ECO:0000313" key="1">
    <source>
        <dbReference type="EMBL" id="EPS62539.1"/>
    </source>
</evidence>
<name>S8C6Y6_9LAMI</name>
<dbReference type="GO" id="GO:0048188">
    <property type="term" value="C:Set1C/COMPASS complex"/>
    <property type="evidence" value="ECO:0007669"/>
    <property type="project" value="InterPro"/>
</dbReference>
<dbReference type="Proteomes" id="UP000015453">
    <property type="component" value="Unassembled WGS sequence"/>
</dbReference>
<evidence type="ECO:0000313" key="2">
    <source>
        <dbReference type="Proteomes" id="UP000015453"/>
    </source>
</evidence>
<dbReference type="EMBL" id="AUSU01006070">
    <property type="protein sequence ID" value="EPS62539.1"/>
    <property type="molecule type" value="Genomic_DNA"/>
</dbReference>
<dbReference type="PANTHER" id="PTHR10598:SF0">
    <property type="entry name" value="SET1_ASH2 HISTONE METHYLTRANSFERASE COMPLEX SUBUNIT ASH2"/>
    <property type="match status" value="1"/>
</dbReference>
<organism evidence="1 2">
    <name type="scientific">Genlisea aurea</name>
    <dbReference type="NCBI Taxonomy" id="192259"/>
    <lineage>
        <taxon>Eukaryota</taxon>
        <taxon>Viridiplantae</taxon>
        <taxon>Streptophyta</taxon>
        <taxon>Embryophyta</taxon>
        <taxon>Tracheophyta</taxon>
        <taxon>Spermatophyta</taxon>
        <taxon>Magnoliopsida</taxon>
        <taxon>eudicotyledons</taxon>
        <taxon>Gunneridae</taxon>
        <taxon>Pentapetalae</taxon>
        <taxon>asterids</taxon>
        <taxon>lamiids</taxon>
        <taxon>Lamiales</taxon>
        <taxon>Lentibulariaceae</taxon>
        <taxon>Genlisea</taxon>
    </lineage>
</organism>
<dbReference type="SUPFAM" id="SSF49899">
    <property type="entry name" value="Concanavalin A-like lectins/glucanases"/>
    <property type="match status" value="1"/>
</dbReference>
<feature type="non-terminal residue" evidence="1">
    <location>
        <position position="1"/>
    </location>
</feature>
<reference evidence="1 2" key="1">
    <citation type="journal article" date="2013" name="BMC Genomics">
        <title>The miniature genome of a carnivorous plant Genlisea aurea contains a low number of genes and short non-coding sequences.</title>
        <authorList>
            <person name="Leushkin E.V."/>
            <person name="Sutormin R.A."/>
            <person name="Nabieva E.R."/>
            <person name="Penin A.A."/>
            <person name="Kondrashov A.S."/>
            <person name="Logacheva M.D."/>
        </authorList>
    </citation>
    <scope>NUCLEOTIDE SEQUENCE [LARGE SCALE GENOMIC DNA]</scope>
</reference>
<keyword evidence="2" id="KW-1185">Reference proteome</keyword>
<dbReference type="InterPro" id="IPR043136">
    <property type="entry name" value="B30.2/SPRY_sf"/>
</dbReference>
<feature type="non-terminal residue" evidence="1">
    <location>
        <position position="98"/>
    </location>
</feature>
<dbReference type="Gene3D" id="2.60.120.920">
    <property type="match status" value="1"/>
</dbReference>
<dbReference type="PANTHER" id="PTHR10598">
    <property type="entry name" value="SET1/ASH2 HISTONE METHYLTRANSFERASE COMPLEX SUBUNIT ASH2"/>
    <property type="match status" value="1"/>
</dbReference>
<proteinExistence type="predicted"/>
<evidence type="ECO:0008006" key="3">
    <source>
        <dbReference type="Google" id="ProtNLM"/>
    </source>
</evidence>
<dbReference type="GO" id="GO:0000976">
    <property type="term" value="F:transcription cis-regulatory region binding"/>
    <property type="evidence" value="ECO:0007669"/>
    <property type="project" value="TreeGrafter"/>
</dbReference>
<protein>
    <recommendedName>
        <fullName evidence="3">SPRY domain-containing protein</fullName>
    </recommendedName>
</protein>
<accession>S8C6Y6</accession>
<dbReference type="InterPro" id="IPR037353">
    <property type="entry name" value="ASH2"/>
</dbReference>
<dbReference type="InterPro" id="IPR013320">
    <property type="entry name" value="ConA-like_dom_sf"/>
</dbReference>
<dbReference type="OrthoDB" id="10266026at2759"/>
<sequence length="98" mass="11063">LKTLCLILYEIFFPAGSEILYFKNGVSQGVAFTDLYGGRYYPVASMYTLPNQSPCVVKFNFGPDFQNFPEDFGVRPAPRPMIDVPYQSYDDKVENGVS</sequence>